<dbReference type="PANTHER" id="PTHR31751">
    <property type="entry name" value="SI:CH211-108C17.2-RELATED-RELATED"/>
    <property type="match status" value="1"/>
</dbReference>
<dbReference type="AlphaFoldDB" id="A0A1X7UJ35"/>
<name>A0A1X7UJ35_AMPQE</name>
<dbReference type="InParanoid" id="A0A1X7UJ35"/>
<evidence type="ECO:0008006" key="2">
    <source>
        <dbReference type="Google" id="ProtNLM"/>
    </source>
</evidence>
<dbReference type="OrthoDB" id="5967653at2759"/>
<dbReference type="EnsemblMetazoa" id="Aqu2.1.27985_001">
    <property type="protein sequence ID" value="Aqu2.1.27985_001"/>
    <property type="gene ID" value="Aqu2.1.27985"/>
</dbReference>
<evidence type="ECO:0000313" key="1">
    <source>
        <dbReference type="EnsemblMetazoa" id="Aqu2.1.27985_001"/>
    </source>
</evidence>
<proteinExistence type="predicted"/>
<reference evidence="1" key="1">
    <citation type="submission" date="2017-05" db="UniProtKB">
        <authorList>
            <consortium name="EnsemblMetazoa"/>
        </authorList>
    </citation>
    <scope>IDENTIFICATION</scope>
</reference>
<organism evidence="1">
    <name type="scientific">Amphimedon queenslandica</name>
    <name type="common">Sponge</name>
    <dbReference type="NCBI Taxonomy" id="400682"/>
    <lineage>
        <taxon>Eukaryota</taxon>
        <taxon>Metazoa</taxon>
        <taxon>Porifera</taxon>
        <taxon>Demospongiae</taxon>
        <taxon>Heteroscleromorpha</taxon>
        <taxon>Haplosclerida</taxon>
        <taxon>Niphatidae</taxon>
        <taxon>Amphimedon</taxon>
    </lineage>
</organism>
<dbReference type="PANTHER" id="PTHR31751:SF42">
    <property type="entry name" value="PROTEIN CBG10204"/>
    <property type="match status" value="1"/>
</dbReference>
<accession>A0A1X7UJ35</accession>
<sequence>MTLWTRQSKYIDEAKQNNRLIVLGGDGRADSPGFSAKYGSYTTMDLDLNVISHISLVQSNEVTSSVNIKKEGLIRSLAFLENNGLKVDTLVTDRHTGIAKYMRETYPEITHYFDIWHVAK</sequence>
<protein>
    <recommendedName>
        <fullName evidence="2">MULE transposase domain-containing protein</fullName>
    </recommendedName>
</protein>